<evidence type="ECO:0000256" key="5">
    <source>
        <dbReference type="ARBA" id="ARBA00023268"/>
    </source>
</evidence>
<dbReference type="InterPro" id="IPR032821">
    <property type="entry name" value="PKS_assoc"/>
</dbReference>
<dbReference type="Pfam" id="PF02801">
    <property type="entry name" value="Ketoacyl-synt_C"/>
    <property type="match status" value="1"/>
</dbReference>
<dbReference type="EMBL" id="CP017829">
    <property type="protein sequence ID" value="APA16269.1"/>
    <property type="molecule type" value="Genomic_DNA"/>
</dbReference>
<feature type="region of interest" description="N-terminal hotdog fold" evidence="7">
    <location>
        <begin position="599"/>
        <end position="729"/>
    </location>
</feature>
<dbReference type="PROSITE" id="PS52004">
    <property type="entry name" value="KS3_2"/>
    <property type="match status" value="1"/>
</dbReference>
<dbReference type="Gene3D" id="3.90.180.10">
    <property type="entry name" value="Medium-chain alcohol dehydrogenases, catalytic domain"/>
    <property type="match status" value="1"/>
</dbReference>
<dbReference type="InterPro" id="IPR042104">
    <property type="entry name" value="PKS_dehydratase_sf"/>
</dbReference>
<dbReference type="Proteomes" id="UP000177798">
    <property type="component" value="Chromosome 16"/>
</dbReference>
<evidence type="ECO:0000259" key="8">
    <source>
        <dbReference type="PROSITE" id="PS50075"/>
    </source>
</evidence>
<keyword evidence="2" id="KW-0597">Phosphoprotein</keyword>
<dbReference type="InterPro" id="IPR013154">
    <property type="entry name" value="ADH-like_N"/>
</dbReference>
<dbReference type="InterPro" id="IPR009081">
    <property type="entry name" value="PP-bd_ACP"/>
</dbReference>
<reference evidence="12" key="1">
    <citation type="journal article" date="2017" name="Genome Biol. Evol.">
        <title>The complete genome sequence of the phytopathogenic fungus Sclerotinia sclerotiorum reveals insights into the genome architecture of broad host range pathogens.</title>
        <authorList>
            <person name="Derbyshire M."/>
            <person name="Denton-Giles M."/>
            <person name="Hegedus D."/>
            <person name="Seifbarghy S."/>
            <person name="Rollins J."/>
            <person name="van Kan J."/>
            <person name="Seidl M.F."/>
            <person name="Faino L."/>
            <person name="Mbengue M."/>
            <person name="Navaud O."/>
            <person name="Raffaele S."/>
            <person name="Hammond-Kosack K."/>
            <person name="Heard S."/>
            <person name="Oliver R."/>
        </authorList>
    </citation>
    <scope>NUCLEOTIDE SEQUENCE [LARGE SCALE GENOMIC DNA]</scope>
    <source>
        <strain evidence="12">ATCC 18683 / 1980 / Ss-1</strain>
    </source>
</reference>
<sequence length="2112" mass="232291">MIRRAYEVAGLTPSDTGYVECHGTGTSVGDPIETMAVARVFGEVGVTIGSTKPNFGHTEGASGILSVLKTVLALENKTIPPSIKYSPRNLSIPWETGKLKLAERPLSWPEGRVERASMNSFGLGGSNAHVIIDSAASCKIPAPPPVEEDVAKLLLFSANTQKSLTILIDDYKTFTEETALHVGDIAYTLARGREHLPYRAFALANGRLVGIVSPITKSRPQKPKIAMVFTGQGAQWPQVGRDLIKSNSIFQSSIRSLDKYLEKTLGEEAPSWSIEEELLKPGKKSRVSLAEFPQLLCTAIQIALVDTLRSIGVEADAVVGHSSGEIAGAYAAGVLTATEAIVVAFYRGIAANQQKRPGAMAALGMGIAETAKFLVPNTGIACNNSPRSVTISGDADKIEEVIAAVRAAHPNTQARKLQVEKSYHSYHMAEISDIYSSSIEHKVVEKSPRKLFFSTVENKLLDSSKNLSSRHWQNNLEYPVLFNGAVSGLLRHFSGQDVLLLEIGPHSALAGPLTQIMAETPNSARYIPTLVRNQNSVESFLTAVGKLFTFQIPIDFKALFPNCSCLSDLPRYPFNHGESSHWFESRLSKDFRQRKHPHHDILGVKVVESTDLEPAWRNLLYVGYNTNWLKNHKVGDDIVFPFAGYVSMAGEAVRQITKIDEAFRLRHISVGTAMLLSEEKPTEIITTLRPLRLTISQDSSWYEFSVSAYNGHQWTKHCSGEVRAEGGALPTSTTTKHFPRIVGWEKWFNGVCCEGLDLGYDFQNVDGITASTTTHESRGTVSSKKHTANPLSKYHIHPAVLDSALQLLSVASSNGLTRKHKNFLPIFCDQLLVARTTKDFVMNVGISNMGNGSTSSRVGEGEGVVNGKVVLKFEGLKITPASITDDSLKVVDPHAASRLTWRADLDFVDLNTLFQTCPSRHQHAHILEELGKLSVLKVHKQLANADAQRPHLKRYSRWTDAQANSLGTLSCDDEALPRKIQELGEGLTNTPAAPVAAVLDAIISNINPLFSGSVSSWESLLSFFETLGHFKPNLRVLEISNWARSPSATVLESLTLSNGRNLWSQYTFASKNLVAIEERLTGYVNLEYVTLDISEDPAHQGFDGRQYDIIIANNALHTTPSLVQSLRNIKKFLTPSGYLFLQELNPASRWINTILGTMPAWWRGVADNRLDEPYVNASRWQDELKAAGFSAPDALVFDSEEASRINIVVVARPCKTAPTEVLRTISLLVRDKTKTYEAVERTLHEQGYEVTKITLKDVPQPNIDVISIIDLGGPFFANIADEPYNDFQKFVANLRNSGVFWVTRPCHIRVQNPSYAQVIGLARVIRSELLIDFATCEIDDVDTAFSLVGKAFEKFRTCDNEDSLSPDFEYAIEGGVINIGRYFPFVMMDGFIQETEGERMKVDIGTPGRLNTLHWIRQPEPTVLKDHELEIEMHAVGVNFKDVLVGMNLIDYAGRYHGLEGAGVVRRVGPKVKLFKQGDRVTAMEHNILSTLLITNEIMCVKIPESLSFIDAATMFTVYATVQQSLITIGQLKKGQSLLIHSACGGVGLAAIQIAQMIGAEIYATVGSEQKAQYLVKNCNIPRNRVFNSRDNSFVEGVYRETNGKGVDHVLNSLSGELLHETWKCVAPYGKLIEIGKRELLDIDAFYNITLSHFKEMMTETLDYLEKGMIKPITIAKEFDASSVAEAFKYLLPGTHIGRVGIRIRDVDGRLTLGDEVSNPPQKLQLDPEGSYLLVGGLGGLGRAISIYMVEHGARNLIYLSRHAGKSDNDQAFIGELKSMDADVVTVCGDINELDDVSRAVAEARTPLKGVLQLSAVQADENFARLTKEQWDYSLGPKVTGTWNLHHATVGIKLDFFLLFSSMSCVIGLSGQANYASGNSFLDAFVQYRNNLGLACSSVDIGPVADVGFLSDNTSLLQTATLTGFKTLAEQEMLDSIALSMMAKIPDSSKYTSTFFDPNVFVLGLESTIPFNSPANRAVWKKDRRMAIYHNDSGHTVEVVASSDQLKNYIANARADPTVLKTPEAAIYFAKEIGKRLFGLLLKDDRDLNASLALADLGLDSLVAIELRAWWKQAFGFGISVLEMLGMGNLEALGGHVSERLSQIIAEDSKKD</sequence>
<dbReference type="InterPro" id="IPR011032">
    <property type="entry name" value="GroES-like_sf"/>
</dbReference>
<dbReference type="CDD" id="cd00833">
    <property type="entry name" value="PKS"/>
    <property type="match status" value="1"/>
</dbReference>
<dbReference type="Gene3D" id="3.40.50.150">
    <property type="entry name" value="Vaccinia Virus protein VP39"/>
    <property type="match status" value="1"/>
</dbReference>
<dbReference type="Pfam" id="PF00698">
    <property type="entry name" value="Acyl_transf_1"/>
    <property type="match status" value="1"/>
</dbReference>
<dbReference type="CDD" id="cd05195">
    <property type="entry name" value="enoyl_red"/>
    <property type="match status" value="1"/>
</dbReference>
<dbReference type="Gene3D" id="3.40.366.10">
    <property type="entry name" value="Malonyl-Coenzyme A Acyl Carrier Protein, domain 2"/>
    <property type="match status" value="1"/>
</dbReference>
<dbReference type="InterPro" id="IPR036736">
    <property type="entry name" value="ACP-like_sf"/>
</dbReference>
<dbReference type="InterPro" id="IPR020841">
    <property type="entry name" value="PKS_Beta-ketoAc_synthase_dom"/>
</dbReference>
<keyword evidence="3" id="KW-0808">Transferase</keyword>
<evidence type="ECO:0000256" key="3">
    <source>
        <dbReference type="ARBA" id="ARBA00022679"/>
    </source>
</evidence>
<dbReference type="InterPro" id="IPR057326">
    <property type="entry name" value="KR_dom"/>
</dbReference>
<evidence type="ECO:0000256" key="4">
    <source>
        <dbReference type="ARBA" id="ARBA00022857"/>
    </source>
</evidence>
<dbReference type="GO" id="GO:0016746">
    <property type="term" value="F:acyltransferase activity"/>
    <property type="evidence" value="ECO:0007669"/>
    <property type="project" value="UniProtKB-KW"/>
</dbReference>
<keyword evidence="1" id="KW-0596">Phosphopantetheine</keyword>
<evidence type="ECO:0000259" key="10">
    <source>
        <dbReference type="PROSITE" id="PS52019"/>
    </source>
</evidence>
<dbReference type="SMART" id="SM00829">
    <property type="entry name" value="PKS_ER"/>
    <property type="match status" value="1"/>
</dbReference>
<dbReference type="Pfam" id="PF00107">
    <property type="entry name" value="ADH_zinc_N"/>
    <property type="match status" value="1"/>
</dbReference>
<dbReference type="OrthoDB" id="329835at2759"/>
<dbReference type="InterPro" id="IPR020806">
    <property type="entry name" value="PKS_PP-bd"/>
</dbReference>
<dbReference type="SUPFAM" id="SSF47336">
    <property type="entry name" value="ACP-like"/>
    <property type="match status" value="1"/>
</dbReference>
<dbReference type="InterPro" id="IPR050091">
    <property type="entry name" value="PKS_NRPS_Biosynth_Enz"/>
</dbReference>
<dbReference type="InterPro" id="IPR049900">
    <property type="entry name" value="PKS_mFAS_DH"/>
</dbReference>
<keyword evidence="5" id="KW-0511">Multifunctional enzyme</keyword>
<dbReference type="SUPFAM" id="SSF53901">
    <property type="entry name" value="Thiolase-like"/>
    <property type="match status" value="1"/>
</dbReference>
<dbReference type="InterPro" id="IPR001227">
    <property type="entry name" value="Ac_transferase_dom_sf"/>
</dbReference>
<feature type="active site" description="Proton donor; for dehydratase activity" evidence="7">
    <location>
        <position position="802"/>
    </location>
</feature>
<dbReference type="GO" id="GO:0016491">
    <property type="term" value="F:oxidoreductase activity"/>
    <property type="evidence" value="ECO:0007669"/>
    <property type="project" value="InterPro"/>
</dbReference>
<dbReference type="InterPro" id="IPR016035">
    <property type="entry name" value="Acyl_Trfase/lysoPLipase"/>
</dbReference>
<dbReference type="Pfam" id="PF08240">
    <property type="entry name" value="ADH_N"/>
    <property type="match status" value="1"/>
</dbReference>
<dbReference type="SMART" id="SM00825">
    <property type="entry name" value="PKS_KS"/>
    <property type="match status" value="1"/>
</dbReference>
<feature type="domain" description="PKS/mFAS DH" evidence="10">
    <location>
        <begin position="599"/>
        <end position="887"/>
    </location>
</feature>
<evidence type="ECO:0000259" key="9">
    <source>
        <dbReference type="PROSITE" id="PS52004"/>
    </source>
</evidence>
<dbReference type="Pfam" id="PF14765">
    <property type="entry name" value="PS-DH"/>
    <property type="match status" value="1"/>
</dbReference>
<evidence type="ECO:0000256" key="1">
    <source>
        <dbReference type="ARBA" id="ARBA00022450"/>
    </source>
</evidence>
<dbReference type="InterPro" id="IPR049551">
    <property type="entry name" value="PKS_DH_C"/>
</dbReference>
<feature type="region of interest" description="C-terminal hotdog fold" evidence="7">
    <location>
        <begin position="739"/>
        <end position="887"/>
    </location>
</feature>
<dbReference type="Gene3D" id="3.10.129.110">
    <property type="entry name" value="Polyketide synthase dehydratase"/>
    <property type="match status" value="1"/>
</dbReference>
<feature type="domain" description="Carrier" evidence="8">
    <location>
        <begin position="2024"/>
        <end position="2101"/>
    </location>
</feature>
<evidence type="ECO:0000256" key="7">
    <source>
        <dbReference type="PROSITE-ProRule" id="PRU01363"/>
    </source>
</evidence>
<dbReference type="SUPFAM" id="SSF51735">
    <property type="entry name" value="NAD(P)-binding Rossmann-fold domains"/>
    <property type="match status" value="2"/>
</dbReference>
<dbReference type="InterPro" id="IPR016039">
    <property type="entry name" value="Thiolase-like"/>
</dbReference>
<dbReference type="Pfam" id="PF08659">
    <property type="entry name" value="KR"/>
    <property type="match status" value="1"/>
</dbReference>
<name>A0A1D9QN18_SCLS1</name>
<dbReference type="InterPro" id="IPR014031">
    <property type="entry name" value="Ketoacyl_synth_C"/>
</dbReference>
<dbReference type="Gene3D" id="3.40.47.10">
    <property type="match status" value="1"/>
</dbReference>
<dbReference type="PANTHER" id="PTHR43775:SF28">
    <property type="entry name" value="SYNTHASE, PUTATIVE-RELATED"/>
    <property type="match status" value="1"/>
</dbReference>
<dbReference type="SMART" id="SM00823">
    <property type="entry name" value="PKS_PP"/>
    <property type="match status" value="1"/>
</dbReference>
<evidence type="ECO:0000313" key="11">
    <source>
        <dbReference type="EMBL" id="APA16269.1"/>
    </source>
</evidence>
<accession>A0A1D9QN18</accession>
<dbReference type="Gene3D" id="3.40.50.720">
    <property type="entry name" value="NAD(P)-binding Rossmann-like Domain"/>
    <property type="match status" value="1"/>
</dbReference>
<dbReference type="InterPro" id="IPR016036">
    <property type="entry name" value="Malonyl_transacylase_ACP-bd"/>
</dbReference>
<dbReference type="SUPFAM" id="SSF55048">
    <property type="entry name" value="Probable ACP-binding domain of malonyl-CoA ACP transacylase"/>
    <property type="match status" value="1"/>
</dbReference>
<dbReference type="Gene3D" id="1.10.1200.10">
    <property type="entry name" value="ACP-like"/>
    <property type="match status" value="1"/>
</dbReference>
<dbReference type="PANTHER" id="PTHR43775">
    <property type="entry name" value="FATTY ACID SYNTHASE"/>
    <property type="match status" value="1"/>
</dbReference>
<feature type="active site" description="Proton acceptor; for dehydratase activity" evidence="7">
    <location>
        <position position="632"/>
    </location>
</feature>
<protein>
    <submittedName>
        <fullName evidence="11">Uncharacterized protein</fullName>
    </submittedName>
</protein>
<dbReference type="GO" id="GO:0044550">
    <property type="term" value="P:secondary metabolite biosynthetic process"/>
    <property type="evidence" value="ECO:0007669"/>
    <property type="project" value="UniProtKB-ARBA"/>
</dbReference>
<dbReference type="SMART" id="SM00822">
    <property type="entry name" value="PKS_KR"/>
    <property type="match status" value="1"/>
</dbReference>
<evidence type="ECO:0000313" key="12">
    <source>
        <dbReference type="Proteomes" id="UP000177798"/>
    </source>
</evidence>
<proteinExistence type="predicted"/>
<dbReference type="Pfam" id="PF00550">
    <property type="entry name" value="PP-binding"/>
    <property type="match status" value="1"/>
</dbReference>
<keyword evidence="6" id="KW-0012">Acyltransferase</keyword>
<dbReference type="Pfam" id="PF13489">
    <property type="entry name" value="Methyltransf_23"/>
    <property type="match status" value="1"/>
</dbReference>
<dbReference type="PROSITE" id="PS52019">
    <property type="entry name" value="PKS_MFAS_DH"/>
    <property type="match status" value="1"/>
</dbReference>
<dbReference type="InterPro" id="IPR020843">
    <property type="entry name" value="ER"/>
</dbReference>
<dbReference type="VEuPathDB" id="FungiDB:sscle_16g110390"/>
<dbReference type="InterPro" id="IPR036291">
    <property type="entry name" value="NAD(P)-bd_dom_sf"/>
</dbReference>
<dbReference type="SUPFAM" id="SSF52151">
    <property type="entry name" value="FabD/lysophospholipase-like"/>
    <property type="match status" value="1"/>
</dbReference>
<dbReference type="Pfam" id="PF16197">
    <property type="entry name" value="KAsynt_C_assoc"/>
    <property type="match status" value="1"/>
</dbReference>
<gene>
    <name evidence="11" type="ORF">sscle_16g110390</name>
</gene>
<dbReference type="InterPro" id="IPR049552">
    <property type="entry name" value="PKS_DH_N"/>
</dbReference>
<dbReference type="Pfam" id="PF21089">
    <property type="entry name" value="PKS_DH_N"/>
    <property type="match status" value="1"/>
</dbReference>
<dbReference type="InterPro" id="IPR020807">
    <property type="entry name" value="PKS_DH"/>
</dbReference>
<organism evidence="11 12">
    <name type="scientific">Sclerotinia sclerotiorum (strain ATCC 18683 / 1980 / Ss-1)</name>
    <name type="common">White mold</name>
    <name type="synonym">Whetzelinia sclerotiorum</name>
    <dbReference type="NCBI Taxonomy" id="665079"/>
    <lineage>
        <taxon>Eukaryota</taxon>
        <taxon>Fungi</taxon>
        <taxon>Dikarya</taxon>
        <taxon>Ascomycota</taxon>
        <taxon>Pezizomycotina</taxon>
        <taxon>Leotiomycetes</taxon>
        <taxon>Helotiales</taxon>
        <taxon>Sclerotiniaceae</taxon>
        <taxon>Sclerotinia</taxon>
    </lineage>
</organism>
<dbReference type="PROSITE" id="PS50075">
    <property type="entry name" value="CARRIER"/>
    <property type="match status" value="1"/>
</dbReference>
<evidence type="ECO:0000256" key="2">
    <source>
        <dbReference type="ARBA" id="ARBA00022553"/>
    </source>
</evidence>
<dbReference type="Gene3D" id="3.30.70.3290">
    <property type="match status" value="1"/>
</dbReference>
<keyword evidence="4" id="KW-0521">NADP</keyword>
<dbReference type="SUPFAM" id="SSF53335">
    <property type="entry name" value="S-adenosyl-L-methionine-dependent methyltransferases"/>
    <property type="match status" value="1"/>
</dbReference>
<dbReference type="SMART" id="SM00827">
    <property type="entry name" value="PKS_AT"/>
    <property type="match status" value="1"/>
</dbReference>
<feature type="domain" description="Ketosynthase family 3 (KS3)" evidence="9">
    <location>
        <begin position="1"/>
        <end position="134"/>
    </location>
</feature>
<evidence type="ECO:0000256" key="6">
    <source>
        <dbReference type="ARBA" id="ARBA00023315"/>
    </source>
</evidence>
<dbReference type="InterPro" id="IPR014043">
    <property type="entry name" value="Acyl_transferase_dom"/>
</dbReference>
<dbReference type="InterPro" id="IPR013968">
    <property type="entry name" value="PKS_KR"/>
</dbReference>
<dbReference type="SUPFAM" id="SSF50129">
    <property type="entry name" value="GroES-like"/>
    <property type="match status" value="1"/>
</dbReference>
<dbReference type="InterPro" id="IPR029063">
    <property type="entry name" value="SAM-dependent_MTases_sf"/>
</dbReference>
<dbReference type="GO" id="GO:0031177">
    <property type="term" value="F:phosphopantetheine binding"/>
    <property type="evidence" value="ECO:0007669"/>
    <property type="project" value="InterPro"/>
</dbReference>
<dbReference type="InterPro" id="IPR013149">
    <property type="entry name" value="ADH-like_C"/>
</dbReference>
<dbReference type="SMART" id="SM00826">
    <property type="entry name" value="PKS_DH"/>
    <property type="match status" value="1"/>
</dbReference>